<evidence type="ECO:0000313" key="1">
    <source>
        <dbReference type="EMBL" id="CAG9763566.1"/>
    </source>
</evidence>
<reference evidence="1" key="1">
    <citation type="submission" date="2022-01" db="EMBL/GenBank/DDBJ databases">
        <authorList>
            <person name="King R."/>
        </authorList>
    </citation>
    <scope>NUCLEOTIDE SEQUENCE</scope>
</reference>
<dbReference type="InterPro" id="IPR029060">
    <property type="entry name" value="PIN-like_dom_sf"/>
</dbReference>
<dbReference type="OrthoDB" id="6777793at2759"/>
<dbReference type="PANTHER" id="PTHR46704">
    <property type="entry name" value="CXC DOMAIN-CONTAINING PROTEIN-RELATED"/>
    <property type="match status" value="1"/>
</dbReference>
<dbReference type="SUPFAM" id="SSF88723">
    <property type="entry name" value="PIN domain-like"/>
    <property type="match status" value="1"/>
</dbReference>
<protein>
    <recommendedName>
        <fullName evidence="3">Tesmin/TSO1-like CXC domain-containing protein</fullName>
    </recommendedName>
</protein>
<evidence type="ECO:0008006" key="3">
    <source>
        <dbReference type="Google" id="ProtNLM"/>
    </source>
</evidence>
<organism evidence="1 2">
    <name type="scientific">Ceutorhynchus assimilis</name>
    <name type="common">cabbage seed weevil</name>
    <dbReference type="NCBI Taxonomy" id="467358"/>
    <lineage>
        <taxon>Eukaryota</taxon>
        <taxon>Metazoa</taxon>
        <taxon>Ecdysozoa</taxon>
        <taxon>Arthropoda</taxon>
        <taxon>Hexapoda</taxon>
        <taxon>Insecta</taxon>
        <taxon>Pterygota</taxon>
        <taxon>Neoptera</taxon>
        <taxon>Endopterygota</taxon>
        <taxon>Coleoptera</taxon>
        <taxon>Polyphaga</taxon>
        <taxon>Cucujiformia</taxon>
        <taxon>Curculionidae</taxon>
        <taxon>Ceutorhynchinae</taxon>
        <taxon>Ceutorhynchus</taxon>
    </lineage>
</organism>
<dbReference type="Proteomes" id="UP001152799">
    <property type="component" value="Chromosome 14"/>
</dbReference>
<proteinExistence type="predicted"/>
<dbReference type="AlphaFoldDB" id="A0A9N9MMY8"/>
<dbReference type="EMBL" id="OU892290">
    <property type="protein sequence ID" value="CAG9763566.1"/>
    <property type="molecule type" value="Genomic_DNA"/>
</dbReference>
<sequence length="1124" mass="127053">MDLVESHQSCPFCKGPVNSQRDKVIVKTKGLATLIEKSKSKSDDKWTHWTGLTELLSHTSCRLRYLTSPVAKSTISTNDSTISSPGTSCTPDISMAPSTAIRASANLLTNTPSVTPQDAKDFDFIKLCFLCGGDCNTKQNQNQWRLVKQNFILDKILDAATTRDDSLGATVLDRLDGITSLVDVQARYHSKCYLLFFKANQTARAPSPATALNKKSFEIVCNYIEESGKFEFTLPELQNVMTRNCLDRRTLYKMLHNKYGKSIYIRQQQGKPTIIYYKYFNIGSMCNKFYWDEDYDEDEKEVVLKTAARLLRTDIKAKQYNVESFPPATQFLDDIDKDVPDSLRYFLSALIENAQSDDYLVKRKIISHSIISAIRSRIFISTLQLAVGTYIYRKTGSRQIIDMLDQMGVSVSYHHLQQYETSVILNPPEMAIEDGVHIQHVFDNTDHNVSTLDGHHTFHCLGGIAIYTPGQDVSYHGRIARYKTRGSATSAVIQAKGGIPTIPCSCNNSTSLEGISEQHKDLGASRQKRDEEDLYKFLSWFDSHQPFEPRATIMSLSTGMSGTGIDCHLAISKGRQGMLSMLGQNARNISLSMLNKVKNLASLKASIHLADTPHLAVDSALLFQRISVVFQGDAARTRNAFDYELAPYPLTLFDEKGFMRKTSKADLYKVFKKYKSHIHTEMFLENFVFVLDGGFLLQSVCWPHGVTYREIFRRYLDFIVHHYRAKAYVVFDGYHNDSLGVKSYERYRRGEINFKANIDFTEDMLLPVTQKKFLSNIGNKCRFIKMLSKYLHDNNVQVAIAPEDADTLIVNTAIKVNRSIEGPVAVVGNDTDLLVLLIALNNNERKTIYLYKIVPGKTKDLYSTADQDEFKEFILFAHAFVGCDTTSSMYMKGKRSLLTLLQKNRELRNLAKVFYDPLSKIDAICTAAETFVLHLYGYYNNDDIDRQMPLGEARYKKFVSSTATGTSTMRLAKLPPTSAALNEHAKRVYLQVQSWLSIILLPENWGWKRRLSVFFPTMSTASPAPQELLKLISCGCTTDCAYSQCGCAKAGMRCSQLCKNCNGLSCNNASIIKPSLEENDIEEAVINELSTALDEEDQEHEAYTMDEDDEMLNYGNYFDETDLM</sequence>
<keyword evidence="2" id="KW-1185">Reference proteome</keyword>
<dbReference type="Gene3D" id="3.40.50.1010">
    <property type="entry name" value="5'-nuclease"/>
    <property type="match status" value="1"/>
</dbReference>
<accession>A0A9N9MMY8</accession>
<gene>
    <name evidence="1" type="ORF">CEUTPL_LOCUS4224</name>
</gene>
<dbReference type="PANTHER" id="PTHR46704:SF1">
    <property type="entry name" value="TELOMERE LENGTH REGULATION PROTEIN TEL2 HOMOLOG"/>
    <property type="match status" value="1"/>
</dbReference>
<evidence type="ECO:0000313" key="2">
    <source>
        <dbReference type="Proteomes" id="UP001152799"/>
    </source>
</evidence>
<name>A0A9N9MMY8_9CUCU</name>